<evidence type="ECO:0000256" key="2">
    <source>
        <dbReference type="ARBA" id="ARBA00022679"/>
    </source>
</evidence>
<name>A0A8C4WQL4_EPTBU</name>
<dbReference type="InterPro" id="IPR023213">
    <property type="entry name" value="CAT-like_dom_sf"/>
</dbReference>
<dbReference type="Pfam" id="PF00755">
    <property type="entry name" value="Carn_acyltransf"/>
    <property type="match status" value="1"/>
</dbReference>
<dbReference type="Gene3D" id="3.30.559.70">
    <property type="entry name" value="Choline/Carnitine o-acyltransferase, domain 2"/>
    <property type="match status" value="1"/>
</dbReference>
<dbReference type="Ensembl" id="ENSEBUT00000009325.1">
    <property type="protein sequence ID" value="ENSEBUP00000008813.1"/>
    <property type="gene ID" value="ENSEBUG00000005697.1"/>
</dbReference>
<keyword evidence="7" id="KW-1185">Reference proteome</keyword>
<evidence type="ECO:0000313" key="7">
    <source>
        <dbReference type="Proteomes" id="UP000694388"/>
    </source>
</evidence>
<comment type="similarity">
    <text evidence="1">Belongs to the carnitine/choline acetyltransferase family.</text>
</comment>
<evidence type="ECO:0000256" key="3">
    <source>
        <dbReference type="ARBA" id="ARBA00023315"/>
    </source>
</evidence>
<dbReference type="InterPro" id="IPR000542">
    <property type="entry name" value="Carn_acyl_trans"/>
</dbReference>
<reference evidence="6" key="2">
    <citation type="submission" date="2025-09" db="UniProtKB">
        <authorList>
            <consortium name="Ensembl"/>
        </authorList>
    </citation>
    <scope>IDENTIFICATION</scope>
</reference>
<proteinExistence type="inferred from homology"/>
<dbReference type="SUPFAM" id="SSF52777">
    <property type="entry name" value="CoA-dependent acyltransferases"/>
    <property type="match status" value="1"/>
</dbReference>
<dbReference type="Proteomes" id="UP000694388">
    <property type="component" value="Unplaced"/>
</dbReference>
<evidence type="ECO:0000259" key="5">
    <source>
        <dbReference type="Pfam" id="PF00755"/>
    </source>
</evidence>
<dbReference type="Gene3D" id="3.30.559.10">
    <property type="entry name" value="Chloramphenicol acetyltransferase-like domain"/>
    <property type="match status" value="1"/>
</dbReference>
<dbReference type="PANTHER" id="PTHR22589">
    <property type="entry name" value="CARNITINE O-ACYLTRANSFERASE"/>
    <property type="match status" value="1"/>
</dbReference>
<keyword evidence="4" id="KW-0812">Transmembrane</keyword>
<keyword evidence="3" id="KW-0012">Acyltransferase</keyword>
<dbReference type="InterPro" id="IPR042231">
    <property type="entry name" value="Cho/carn_acyl_trans_2"/>
</dbReference>
<dbReference type="GeneTree" id="ENSGT01150000286917"/>
<dbReference type="GO" id="GO:0004095">
    <property type="term" value="F:carnitine O-palmitoyltransferase activity"/>
    <property type="evidence" value="ECO:0007669"/>
    <property type="project" value="TreeGrafter"/>
</dbReference>
<dbReference type="GO" id="GO:0005739">
    <property type="term" value="C:mitochondrion"/>
    <property type="evidence" value="ECO:0007669"/>
    <property type="project" value="TreeGrafter"/>
</dbReference>
<keyword evidence="2" id="KW-0808">Transferase</keyword>
<accession>A0A8C4WQL4</accession>
<dbReference type="PANTHER" id="PTHR22589:SF31">
    <property type="entry name" value="CARNITINE O-PALMITOYLTRANSFERASE"/>
    <property type="match status" value="1"/>
</dbReference>
<dbReference type="AlphaFoldDB" id="A0A8C4WQL4"/>
<keyword evidence="4" id="KW-1133">Transmembrane helix</keyword>
<organism evidence="6 7">
    <name type="scientific">Eptatretus burgeri</name>
    <name type="common">Inshore hagfish</name>
    <dbReference type="NCBI Taxonomy" id="7764"/>
    <lineage>
        <taxon>Eukaryota</taxon>
        <taxon>Metazoa</taxon>
        <taxon>Chordata</taxon>
        <taxon>Craniata</taxon>
        <taxon>Vertebrata</taxon>
        <taxon>Cyclostomata</taxon>
        <taxon>Myxini</taxon>
        <taxon>Myxiniformes</taxon>
        <taxon>Myxinidae</taxon>
        <taxon>Eptatretinae</taxon>
        <taxon>Eptatretus</taxon>
    </lineage>
</organism>
<dbReference type="GO" id="GO:0009437">
    <property type="term" value="P:carnitine metabolic process"/>
    <property type="evidence" value="ECO:0007669"/>
    <property type="project" value="TreeGrafter"/>
</dbReference>
<feature type="transmembrane region" description="Helical" evidence="4">
    <location>
        <begin position="45"/>
        <end position="69"/>
    </location>
</feature>
<dbReference type="PROSITE" id="PS00439">
    <property type="entry name" value="ACYLTRANSF_C_1"/>
    <property type="match status" value="1"/>
</dbReference>
<evidence type="ECO:0000313" key="6">
    <source>
        <dbReference type="Ensembl" id="ENSEBUP00000008813.1"/>
    </source>
</evidence>
<keyword evidence="4" id="KW-0472">Membrane</keyword>
<sequence length="304" mass="34098">MLGTWPDSGIPALMFSLLSSAFHFLELKLRHIRHLSLASVAPNRLLWLAMTFLVFWALCTGVDVTMGALPRLHNILPLRFWLSHRSRTLVVGVVLSTAFSMFLSLTSHLLLCLLLRWRGWSIKTSYRTPSLTLAWMSAVRVLCGPFPKARALQICLPSPPVPSLQSTLSQYEAHVRAIGGADELKRVQNLCKTFQKKPGYTLQLFLQLKSFVCENYVGEEIERTLLRSRKPLLAGSTYFLGDALPTPSANQAARAANLVHAALLFHKSVRQGDMQPVTRVGLASTILKYYPNQVIYQQAEQITR</sequence>
<evidence type="ECO:0000256" key="1">
    <source>
        <dbReference type="ARBA" id="ARBA00005232"/>
    </source>
</evidence>
<dbReference type="InterPro" id="IPR039551">
    <property type="entry name" value="Cho/carn_acyl_trans"/>
</dbReference>
<feature type="domain" description="Choline/carnitine acyltransferase" evidence="5">
    <location>
        <begin position="160"/>
        <end position="283"/>
    </location>
</feature>
<evidence type="ECO:0000256" key="4">
    <source>
        <dbReference type="SAM" id="Phobius"/>
    </source>
</evidence>
<feature type="transmembrane region" description="Helical" evidence="4">
    <location>
        <begin position="6"/>
        <end position="25"/>
    </location>
</feature>
<feature type="transmembrane region" description="Helical" evidence="4">
    <location>
        <begin position="89"/>
        <end position="115"/>
    </location>
</feature>
<reference evidence="6" key="1">
    <citation type="submission" date="2025-08" db="UniProtKB">
        <authorList>
            <consortium name="Ensembl"/>
        </authorList>
    </citation>
    <scope>IDENTIFICATION</scope>
</reference>
<dbReference type="GO" id="GO:0006631">
    <property type="term" value="P:fatty acid metabolic process"/>
    <property type="evidence" value="ECO:0007669"/>
    <property type="project" value="TreeGrafter"/>
</dbReference>
<protein>
    <recommendedName>
        <fullName evidence="5">Choline/carnitine acyltransferase domain-containing protein</fullName>
    </recommendedName>
</protein>